<dbReference type="PROSITE" id="PS50261">
    <property type="entry name" value="G_PROTEIN_RECEP_F2_4"/>
    <property type="match status" value="1"/>
</dbReference>
<dbReference type="GO" id="GO:0007188">
    <property type="term" value="P:adenylate cyclase-modulating G protein-coupled receptor signaling pathway"/>
    <property type="evidence" value="ECO:0007669"/>
    <property type="project" value="TreeGrafter"/>
</dbReference>
<dbReference type="GO" id="GO:0008528">
    <property type="term" value="F:G protein-coupled peptide receptor activity"/>
    <property type="evidence" value="ECO:0007669"/>
    <property type="project" value="TreeGrafter"/>
</dbReference>
<sequence>IAYKNCDISSRWAGKEPSDFSLPQGWTNYTTCFYPEIREILLKWGNGTQEDAQKKLDIARGTRILEIIGLSLSLASLTVSLVIFCYFRSLKNNRTRIHRNLFVAMLIQVMIRLALYIDQAVIRGHIVDTVNSHQANGTRKGIDNTPILCEASYVLLEYSRTAMFMWMFIEGLYLHNKITVTVFQHSFHYKAYHAVG</sequence>
<feature type="transmembrane region" description="Helical" evidence="5">
    <location>
        <begin position="64"/>
        <end position="87"/>
    </location>
</feature>
<comment type="subcellular location">
    <subcellularLocation>
        <location evidence="1">Membrane</location>
        <topology evidence="1">Multi-pass membrane protein</topology>
    </subcellularLocation>
</comment>
<dbReference type="Proteomes" id="UP001497623">
    <property type="component" value="Unassembled WGS sequence"/>
</dbReference>
<evidence type="ECO:0000256" key="5">
    <source>
        <dbReference type="SAM" id="Phobius"/>
    </source>
</evidence>
<feature type="non-terminal residue" evidence="7">
    <location>
        <position position="1"/>
    </location>
</feature>
<evidence type="ECO:0000313" key="7">
    <source>
        <dbReference type="EMBL" id="CAL4125486.1"/>
    </source>
</evidence>
<evidence type="ECO:0000256" key="3">
    <source>
        <dbReference type="ARBA" id="ARBA00022989"/>
    </source>
</evidence>
<dbReference type="PANTHER" id="PTHR45620">
    <property type="entry name" value="PDF RECEPTOR-LIKE PROTEIN-RELATED"/>
    <property type="match status" value="1"/>
</dbReference>
<dbReference type="Gene3D" id="1.20.1070.10">
    <property type="entry name" value="Rhodopsin 7-helix transmembrane proteins"/>
    <property type="match status" value="1"/>
</dbReference>
<keyword evidence="8" id="KW-1185">Reference proteome</keyword>
<proteinExistence type="predicted"/>
<reference evidence="7 8" key="1">
    <citation type="submission" date="2024-05" db="EMBL/GenBank/DDBJ databases">
        <authorList>
            <person name="Wallberg A."/>
        </authorList>
    </citation>
    <scope>NUCLEOTIDE SEQUENCE [LARGE SCALE GENOMIC DNA]</scope>
</reference>
<evidence type="ECO:0000256" key="2">
    <source>
        <dbReference type="ARBA" id="ARBA00022692"/>
    </source>
</evidence>
<dbReference type="EMBL" id="CAXKWB010023676">
    <property type="protein sequence ID" value="CAL4125486.1"/>
    <property type="molecule type" value="Genomic_DNA"/>
</dbReference>
<feature type="non-terminal residue" evidence="7">
    <location>
        <position position="196"/>
    </location>
</feature>
<dbReference type="InterPro" id="IPR017981">
    <property type="entry name" value="GPCR_2-like_7TM"/>
</dbReference>
<keyword evidence="3 5" id="KW-1133">Transmembrane helix</keyword>
<keyword evidence="2 5" id="KW-0812">Transmembrane</keyword>
<accession>A0AAV2RLG1</accession>
<dbReference type="GO" id="GO:0007166">
    <property type="term" value="P:cell surface receptor signaling pathway"/>
    <property type="evidence" value="ECO:0007669"/>
    <property type="project" value="InterPro"/>
</dbReference>
<dbReference type="InterPro" id="IPR050332">
    <property type="entry name" value="GPCR_2"/>
</dbReference>
<dbReference type="AlphaFoldDB" id="A0AAV2RLG1"/>
<evidence type="ECO:0000259" key="6">
    <source>
        <dbReference type="PROSITE" id="PS50261"/>
    </source>
</evidence>
<comment type="caution">
    <text evidence="7">The sequence shown here is derived from an EMBL/GenBank/DDBJ whole genome shotgun (WGS) entry which is preliminary data.</text>
</comment>
<name>A0AAV2RLG1_MEGNR</name>
<dbReference type="Pfam" id="PF00002">
    <property type="entry name" value="7tm_2"/>
    <property type="match status" value="1"/>
</dbReference>
<gene>
    <name evidence="7" type="ORF">MNOR_LOCUS25153</name>
</gene>
<evidence type="ECO:0000256" key="1">
    <source>
        <dbReference type="ARBA" id="ARBA00004141"/>
    </source>
</evidence>
<keyword evidence="4 5" id="KW-0472">Membrane</keyword>
<dbReference type="GO" id="GO:0005886">
    <property type="term" value="C:plasma membrane"/>
    <property type="evidence" value="ECO:0007669"/>
    <property type="project" value="TreeGrafter"/>
</dbReference>
<evidence type="ECO:0000313" key="8">
    <source>
        <dbReference type="Proteomes" id="UP001497623"/>
    </source>
</evidence>
<dbReference type="PRINTS" id="PR00249">
    <property type="entry name" value="GPCRSECRETIN"/>
</dbReference>
<protein>
    <recommendedName>
        <fullName evidence="6">G-protein coupled receptors family 2 profile 2 domain-containing protein</fullName>
    </recommendedName>
</protein>
<evidence type="ECO:0000256" key="4">
    <source>
        <dbReference type="ARBA" id="ARBA00023136"/>
    </source>
</evidence>
<feature type="domain" description="G-protein coupled receptors family 2 profile 2" evidence="6">
    <location>
        <begin position="62"/>
        <end position="196"/>
    </location>
</feature>
<dbReference type="PANTHER" id="PTHR45620:SF17">
    <property type="entry name" value="PDF RECEPTOR"/>
    <property type="match status" value="1"/>
</dbReference>
<feature type="transmembrane region" description="Helical" evidence="5">
    <location>
        <begin position="99"/>
        <end position="117"/>
    </location>
</feature>
<dbReference type="InterPro" id="IPR000832">
    <property type="entry name" value="GPCR_2_secretin-like"/>
</dbReference>
<organism evidence="7 8">
    <name type="scientific">Meganyctiphanes norvegica</name>
    <name type="common">Northern krill</name>
    <name type="synonym">Thysanopoda norvegica</name>
    <dbReference type="NCBI Taxonomy" id="48144"/>
    <lineage>
        <taxon>Eukaryota</taxon>
        <taxon>Metazoa</taxon>
        <taxon>Ecdysozoa</taxon>
        <taxon>Arthropoda</taxon>
        <taxon>Crustacea</taxon>
        <taxon>Multicrustacea</taxon>
        <taxon>Malacostraca</taxon>
        <taxon>Eumalacostraca</taxon>
        <taxon>Eucarida</taxon>
        <taxon>Euphausiacea</taxon>
        <taxon>Euphausiidae</taxon>
        <taxon>Meganyctiphanes</taxon>
    </lineage>
</organism>